<evidence type="ECO:0000313" key="3">
    <source>
        <dbReference type="Proteomes" id="UP000644020"/>
    </source>
</evidence>
<dbReference type="PRINTS" id="PR00411">
    <property type="entry name" value="PNDRDTASEI"/>
</dbReference>
<feature type="domain" description="FAD-dependent urate hydroxylase HpyO/Asp monooxygenase CreE-like FAD/NAD(P)-binding" evidence="1">
    <location>
        <begin position="8"/>
        <end position="161"/>
    </location>
</feature>
<comment type="caution">
    <text evidence="2">The sequence shown here is derived from an EMBL/GenBank/DDBJ whole genome shotgun (WGS) entry which is preliminary data.</text>
</comment>
<dbReference type="Proteomes" id="UP000644020">
    <property type="component" value="Unassembled WGS sequence"/>
</dbReference>
<dbReference type="PANTHER" id="PTHR40254">
    <property type="entry name" value="BLR0577 PROTEIN"/>
    <property type="match status" value="1"/>
</dbReference>
<dbReference type="PRINTS" id="PR00368">
    <property type="entry name" value="FADPNR"/>
</dbReference>
<dbReference type="PANTHER" id="PTHR40254:SF1">
    <property type="entry name" value="BLR0577 PROTEIN"/>
    <property type="match status" value="1"/>
</dbReference>
<organism evidence="2 3">
    <name type="scientific">Streptomyces termitum</name>
    <dbReference type="NCBI Taxonomy" id="67368"/>
    <lineage>
        <taxon>Bacteria</taxon>
        <taxon>Bacillati</taxon>
        <taxon>Actinomycetota</taxon>
        <taxon>Actinomycetes</taxon>
        <taxon>Kitasatosporales</taxon>
        <taxon>Streptomycetaceae</taxon>
        <taxon>Streptomyces</taxon>
    </lineage>
</organism>
<gene>
    <name evidence="2" type="ORF">GCM10010305_46640</name>
</gene>
<proteinExistence type="predicted"/>
<reference evidence="2" key="1">
    <citation type="journal article" date="2014" name="Int. J. Syst. Evol. Microbiol.">
        <title>Complete genome sequence of Corynebacterium casei LMG S-19264T (=DSM 44701T), isolated from a smear-ripened cheese.</title>
        <authorList>
            <consortium name="US DOE Joint Genome Institute (JGI-PGF)"/>
            <person name="Walter F."/>
            <person name="Albersmeier A."/>
            <person name="Kalinowski J."/>
            <person name="Ruckert C."/>
        </authorList>
    </citation>
    <scope>NUCLEOTIDE SEQUENCE</scope>
    <source>
        <strain evidence="2">JCM 4518</strain>
    </source>
</reference>
<dbReference type="InterPro" id="IPR038732">
    <property type="entry name" value="HpyO/CreE_NAD-binding"/>
</dbReference>
<reference evidence="2" key="2">
    <citation type="submission" date="2020-09" db="EMBL/GenBank/DDBJ databases">
        <authorList>
            <person name="Sun Q."/>
            <person name="Ohkuma M."/>
        </authorList>
    </citation>
    <scope>NUCLEOTIDE SEQUENCE</scope>
    <source>
        <strain evidence="2">JCM 4518</strain>
    </source>
</reference>
<dbReference type="SUPFAM" id="SSF51905">
    <property type="entry name" value="FAD/NAD(P)-binding domain"/>
    <property type="match status" value="2"/>
</dbReference>
<dbReference type="AlphaFoldDB" id="A0A918T6M2"/>
<evidence type="ECO:0000259" key="1">
    <source>
        <dbReference type="Pfam" id="PF13454"/>
    </source>
</evidence>
<sequence>MGRRRTVVVVGVGAAGAMVAVRICEGAVRRGRALDLVLVEPGAVAGRGVAYATDDPRHRLNVPAGNMSCRAEEPGDFVRWLCRHGVPEAAAADFVERRRYGAYLADTLGRAIIGARGTVRVRRLRTRVAGCRWRGAGAGARVELADGGTLDADCVVLATGAGPVAVPGWASEGLRASGRFVVDPWAPGALDAVRGDVLLVGSGLTAVDVALRLDRVGRTVHAVSRGGRLPRAHAEHPRPAAVCEDPLDGLPLAGLRAAVRRHVARVLRAQGDWRPAVDGLRPLTARLWAALSEEDRAAFVERDSALWNVHRHRMPPVTARAVSRMRRTRRLRLRAGRVEGFWPGADGGVVAALATAGGTEELAVGWVVNCTGTHPPVAEGRDPLWRGLLADGEAVPGPLGMGVATDGGRLRGADGRAARALWTLGAPRRGELWETTAVPEIRVQAAAVAEAVLDHLGEDGS</sequence>
<keyword evidence="3" id="KW-1185">Reference proteome</keyword>
<dbReference type="RefSeq" id="WP_189980564.1">
    <property type="nucleotide sequence ID" value="NZ_BMUL01000013.1"/>
</dbReference>
<dbReference type="Pfam" id="PF13454">
    <property type="entry name" value="NAD_binding_9"/>
    <property type="match status" value="1"/>
</dbReference>
<dbReference type="EMBL" id="BMUL01000013">
    <property type="protein sequence ID" value="GHA97879.1"/>
    <property type="molecule type" value="Genomic_DNA"/>
</dbReference>
<name>A0A918T6M2_9ACTN</name>
<dbReference type="InterPro" id="IPR052189">
    <property type="entry name" value="L-asp_N-monooxygenase_NS-form"/>
</dbReference>
<dbReference type="Gene3D" id="3.50.50.60">
    <property type="entry name" value="FAD/NAD(P)-binding domain"/>
    <property type="match status" value="1"/>
</dbReference>
<evidence type="ECO:0000313" key="2">
    <source>
        <dbReference type="EMBL" id="GHA97879.1"/>
    </source>
</evidence>
<protein>
    <recommendedName>
        <fullName evidence="1">FAD-dependent urate hydroxylase HpyO/Asp monooxygenase CreE-like FAD/NAD(P)-binding domain-containing protein</fullName>
    </recommendedName>
</protein>
<dbReference type="InterPro" id="IPR036188">
    <property type="entry name" value="FAD/NAD-bd_sf"/>
</dbReference>
<accession>A0A918T6M2</accession>